<protein>
    <submittedName>
        <fullName evidence="12">Peptidase M15</fullName>
    </submittedName>
</protein>
<dbReference type="Gene3D" id="3.40.710.10">
    <property type="entry name" value="DD-peptidase/beta-lactamase superfamily"/>
    <property type="match status" value="1"/>
</dbReference>
<dbReference type="AlphaFoldDB" id="A0A109JPF4"/>
<keyword evidence="13" id="KW-1185">Reference proteome</keyword>
<evidence type="ECO:0000313" key="12">
    <source>
        <dbReference type="EMBL" id="KWV52737.1"/>
    </source>
</evidence>
<dbReference type="PANTHER" id="PTHR21581:SF6">
    <property type="entry name" value="TRAFFICKING PROTEIN PARTICLE COMPLEX SUBUNIT 12"/>
    <property type="match status" value="1"/>
</dbReference>
<dbReference type="InterPro" id="IPR001967">
    <property type="entry name" value="Peptidase_S11_N"/>
</dbReference>
<dbReference type="GO" id="GO:0009252">
    <property type="term" value="P:peptidoglycan biosynthetic process"/>
    <property type="evidence" value="ECO:0007669"/>
    <property type="project" value="UniProtKB-KW"/>
</dbReference>
<evidence type="ECO:0000256" key="7">
    <source>
        <dbReference type="PIRSR" id="PIRSR618044-1"/>
    </source>
</evidence>
<feature type="active site" description="Proton acceptor" evidence="7">
    <location>
        <position position="54"/>
    </location>
</feature>
<dbReference type="SUPFAM" id="SSF56601">
    <property type="entry name" value="beta-lactamase/transpeptidase-like"/>
    <property type="match status" value="1"/>
</dbReference>
<evidence type="ECO:0000313" key="13">
    <source>
        <dbReference type="Proteomes" id="UP000068164"/>
    </source>
</evidence>
<evidence type="ECO:0000256" key="8">
    <source>
        <dbReference type="PIRSR" id="PIRSR618044-2"/>
    </source>
</evidence>
<evidence type="ECO:0000256" key="6">
    <source>
        <dbReference type="ARBA" id="ARBA00023316"/>
    </source>
</evidence>
<evidence type="ECO:0000256" key="10">
    <source>
        <dbReference type="SAM" id="SignalP"/>
    </source>
</evidence>
<keyword evidence="6" id="KW-0961">Cell wall biogenesis/degradation</keyword>
<dbReference type="RefSeq" id="WP_062370506.1">
    <property type="nucleotide sequence ID" value="NZ_LNCD01000070.1"/>
</dbReference>
<sequence>MKKLLAAIMTATLVVAAPLTAMAGSASLILDARTGKVLSAENADVLNHPASLTKMMTIYMAFEAIKRGKISWNTPLVMSRYAASRPPTKLGVRAGDSITVQEAILGMITKSANDAAAAMAEKLGGSEANFAAMMTQKARQLGMRRTAFYNASGLPDGRQVTTARDMSTLAVALMRNFPSEYRLFSTASFTFRGRTIRGHNNLMYRYQGMDGIKTGYTNASGFNLVSAVKDGDRRVVGVVLGGRTARSRDAKMAGLLDKYLGRSAGGNLVASTNSRQTVEVASAAADADLPIPGTAPRTNDLAPKALGFLSDTTVPLERPFAAAEPANVGKIAAKSAGAPSASGDWQIQISAASSDDAARALLAQAKAEGGAALKAASPYTEAVGNGANKVYRARFIGFQSREAATSACDALKQRSYDCMLLPDHG</sequence>
<dbReference type="OrthoDB" id="5291989at2"/>
<dbReference type="InterPro" id="IPR012338">
    <property type="entry name" value="Beta-lactam/transpept-like"/>
</dbReference>
<dbReference type="InterPro" id="IPR036680">
    <property type="entry name" value="SPOR-like_sf"/>
</dbReference>
<keyword evidence="5" id="KW-0573">Peptidoglycan synthesis</keyword>
<dbReference type="Pfam" id="PF05036">
    <property type="entry name" value="SPOR"/>
    <property type="match status" value="1"/>
</dbReference>
<feature type="active site" description="Acyl-ester intermediate" evidence="7">
    <location>
        <position position="51"/>
    </location>
</feature>
<dbReference type="InterPro" id="IPR018044">
    <property type="entry name" value="Peptidase_S11"/>
</dbReference>
<dbReference type="Gene3D" id="3.30.70.1070">
    <property type="entry name" value="Sporulation related repeat"/>
    <property type="match status" value="1"/>
</dbReference>
<dbReference type="PROSITE" id="PS51724">
    <property type="entry name" value="SPOR"/>
    <property type="match status" value="1"/>
</dbReference>
<dbReference type="GO" id="GO:0006508">
    <property type="term" value="P:proteolysis"/>
    <property type="evidence" value="ECO:0007669"/>
    <property type="project" value="InterPro"/>
</dbReference>
<dbReference type="Pfam" id="PF00768">
    <property type="entry name" value="Peptidase_S11"/>
    <property type="match status" value="1"/>
</dbReference>
<dbReference type="PRINTS" id="PR00725">
    <property type="entry name" value="DADACBPTASE1"/>
</dbReference>
<accession>A0A109JPF4</accession>
<dbReference type="SUPFAM" id="SSF110997">
    <property type="entry name" value="Sporulation related repeat"/>
    <property type="match status" value="1"/>
</dbReference>
<dbReference type="EMBL" id="LNCD01000070">
    <property type="protein sequence ID" value="KWV52737.1"/>
    <property type="molecule type" value="Genomic_DNA"/>
</dbReference>
<dbReference type="GO" id="GO:0008360">
    <property type="term" value="P:regulation of cell shape"/>
    <property type="evidence" value="ECO:0007669"/>
    <property type="project" value="UniProtKB-KW"/>
</dbReference>
<feature type="binding site" evidence="8">
    <location>
        <position position="213"/>
    </location>
    <ligand>
        <name>substrate</name>
    </ligand>
</feature>
<dbReference type="GO" id="GO:0071555">
    <property type="term" value="P:cell wall organization"/>
    <property type="evidence" value="ECO:0007669"/>
    <property type="project" value="UniProtKB-KW"/>
</dbReference>
<feature type="active site" evidence="7">
    <location>
        <position position="111"/>
    </location>
</feature>
<evidence type="ECO:0000256" key="1">
    <source>
        <dbReference type="ARBA" id="ARBA00007164"/>
    </source>
</evidence>
<evidence type="ECO:0000256" key="4">
    <source>
        <dbReference type="ARBA" id="ARBA00022960"/>
    </source>
</evidence>
<keyword evidence="3" id="KW-0378">Hydrolase</keyword>
<evidence type="ECO:0000256" key="5">
    <source>
        <dbReference type="ARBA" id="ARBA00022984"/>
    </source>
</evidence>
<comment type="similarity">
    <text evidence="1 9">Belongs to the peptidase S11 family.</text>
</comment>
<dbReference type="Proteomes" id="UP000068164">
    <property type="component" value="Unassembled WGS sequence"/>
</dbReference>
<evidence type="ECO:0000256" key="2">
    <source>
        <dbReference type="ARBA" id="ARBA00022729"/>
    </source>
</evidence>
<comment type="caution">
    <text evidence="12">The sequence shown here is derived from an EMBL/GenBank/DDBJ whole genome shotgun (WGS) entry which is preliminary data.</text>
</comment>
<feature type="chain" id="PRO_5007137041" evidence="10">
    <location>
        <begin position="24"/>
        <end position="425"/>
    </location>
</feature>
<keyword evidence="4" id="KW-0133">Cell shape</keyword>
<name>A0A109JPF4_9HYPH</name>
<reference evidence="12 13" key="1">
    <citation type="submission" date="2015-11" db="EMBL/GenBank/DDBJ databases">
        <title>Draft Genome Sequence of the Strain BR 10423 (Rhizobium sp.) isolated from nodules of Mimosa pudica.</title>
        <authorList>
            <person name="Barauna A.C."/>
            <person name="Zilli J.E."/>
            <person name="Simoes-Araujo J.L."/>
            <person name="Reis V.M."/>
            <person name="James E.K."/>
            <person name="Reis F.B.Jr."/>
            <person name="Rouws L.F."/>
            <person name="Passos S.R."/>
            <person name="Gois S.R."/>
        </authorList>
    </citation>
    <scope>NUCLEOTIDE SEQUENCE [LARGE SCALE GENOMIC DNA]</scope>
    <source>
        <strain evidence="12 13">BR10423</strain>
    </source>
</reference>
<evidence type="ECO:0000256" key="3">
    <source>
        <dbReference type="ARBA" id="ARBA00022801"/>
    </source>
</evidence>
<dbReference type="GO" id="GO:0009002">
    <property type="term" value="F:serine-type D-Ala-D-Ala carboxypeptidase activity"/>
    <property type="evidence" value="ECO:0007669"/>
    <property type="project" value="InterPro"/>
</dbReference>
<dbReference type="InterPro" id="IPR007730">
    <property type="entry name" value="SPOR-like_dom"/>
</dbReference>
<evidence type="ECO:0000256" key="9">
    <source>
        <dbReference type="RuleBase" id="RU004016"/>
    </source>
</evidence>
<gene>
    <name evidence="12" type="ORF">AS026_04425</name>
</gene>
<feature type="signal peptide" evidence="10">
    <location>
        <begin position="1"/>
        <end position="23"/>
    </location>
</feature>
<dbReference type="PANTHER" id="PTHR21581">
    <property type="entry name" value="D-ALANYL-D-ALANINE CARBOXYPEPTIDASE"/>
    <property type="match status" value="1"/>
</dbReference>
<feature type="domain" description="SPOR" evidence="11">
    <location>
        <begin position="339"/>
        <end position="425"/>
    </location>
</feature>
<evidence type="ECO:0000259" key="11">
    <source>
        <dbReference type="PROSITE" id="PS51724"/>
    </source>
</evidence>
<dbReference type="GO" id="GO:0042834">
    <property type="term" value="F:peptidoglycan binding"/>
    <property type="evidence" value="ECO:0007669"/>
    <property type="project" value="InterPro"/>
</dbReference>
<proteinExistence type="inferred from homology"/>
<keyword evidence="2 10" id="KW-0732">Signal</keyword>
<organism evidence="12 13">
    <name type="scientific">Rhizobium altiplani</name>
    <dbReference type="NCBI Taxonomy" id="1864509"/>
    <lineage>
        <taxon>Bacteria</taxon>
        <taxon>Pseudomonadati</taxon>
        <taxon>Pseudomonadota</taxon>
        <taxon>Alphaproteobacteria</taxon>
        <taxon>Hyphomicrobiales</taxon>
        <taxon>Rhizobiaceae</taxon>
        <taxon>Rhizobium/Agrobacterium group</taxon>
        <taxon>Rhizobium</taxon>
    </lineage>
</organism>